<dbReference type="PANTHER" id="PTHR10426">
    <property type="entry name" value="STRICTOSIDINE SYNTHASE-RELATED"/>
    <property type="match status" value="1"/>
</dbReference>
<comment type="similarity">
    <text evidence="1">Belongs to the strictosidine synthase family.</text>
</comment>
<dbReference type="Pfam" id="PF20067">
    <property type="entry name" value="SSL_N"/>
    <property type="match status" value="1"/>
</dbReference>
<evidence type="ECO:0000313" key="6">
    <source>
        <dbReference type="Proteomes" id="UP001295423"/>
    </source>
</evidence>
<dbReference type="InterPro" id="IPR018119">
    <property type="entry name" value="Strictosidine_synth_cons-reg"/>
</dbReference>
<dbReference type="PANTHER" id="PTHR10426:SF88">
    <property type="entry name" value="ADIPOCYTE PLASMA MEMBRANE-ASSOCIATED PROTEIN HEMOMUCIN-RELATED"/>
    <property type="match status" value="1"/>
</dbReference>
<dbReference type="GO" id="GO:0012505">
    <property type="term" value="C:endomembrane system"/>
    <property type="evidence" value="ECO:0007669"/>
    <property type="project" value="TreeGrafter"/>
</dbReference>
<dbReference type="Pfam" id="PF03088">
    <property type="entry name" value="Str_synth"/>
    <property type="match status" value="1"/>
</dbReference>
<proteinExistence type="inferred from homology"/>
<dbReference type="GO" id="GO:0016787">
    <property type="term" value="F:hydrolase activity"/>
    <property type="evidence" value="ECO:0007669"/>
    <property type="project" value="TreeGrafter"/>
</dbReference>
<dbReference type="AlphaFoldDB" id="A0AAD2G2R2"/>
<dbReference type="Gene3D" id="2.120.10.30">
    <property type="entry name" value="TolB, C-terminal domain"/>
    <property type="match status" value="1"/>
</dbReference>
<dbReference type="Proteomes" id="UP001295423">
    <property type="component" value="Unassembled WGS sequence"/>
</dbReference>
<evidence type="ECO:0000256" key="1">
    <source>
        <dbReference type="ARBA" id="ARBA00009191"/>
    </source>
</evidence>
<gene>
    <name evidence="5" type="ORF">CYCCA115_LOCUS18666</name>
</gene>
<sequence>MNSSSKLILGVVILAVTIQWRLYSLNLWPVANILPPLQPFPSNDSRLTGKVEIIGKGDLLGPESLVLGNYAGKEVLFAGLTDGRIVRIEETTENNNRSDLSWVSLVRTGSIPLSDSTSCGKGWFADTSNTEAICGRPLGMQLVKRSTVDPSHSDDSSTTQEDEDVLVIADPYIGLLMITGIYEDTAMRHILATRAKTDPEDTHFHLLNGIVQAPDGSLYITETSQTFQRRRIFYAALDGKPAGRLMRYTKETGQVEVVSTGIFMANGIALSYDQKYLIVVAGVQVLKYSLQARAMEPEPFIYAMPGTGDNLHTAGRLPTGEVRDCYWFGLGSKYSRPFSLLNAVSGQPFIKSIIGALVPYKNFVAAIPKFSALAVFDAATGDLIEIYRDVTNVAPWLSEATIFGEYLYLGSWFNNYLARVKVEDLKYNSSSLS</sequence>
<evidence type="ECO:0000256" key="3">
    <source>
        <dbReference type="ARBA" id="ARBA00023180"/>
    </source>
</evidence>
<evidence type="ECO:0000313" key="5">
    <source>
        <dbReference type="EMBL" id="CAJ1960308.1"/>
    </source>
</evidence>
<protein>
    <recommendedName>
        <fullName evidence="4">Strictosidine synthase conserved region domain-containing protein</fullName>
    </recommendedName>
</protein>
<keyword evidence="3" id="KW-0325">Glycoprotein</keyword>
<dbReference type="InterPro" id="IPR011042">
    <property type="entry name" value="6-blade_b-propeller_TolB-like"/>
</dbReference>
<evidence type="ECO:0000259" key="4">
    <source>
        <dbReference type="Pfam" id="PF03088"/>
    </source>
</evidence>
<reference evidence="5" key="1">
    <citation type="submission" date="2023-08" db="EMBL/GenBank/DDBJ databases">
        <authorList>
            <person name="Audoor S."/>
            <person name="Bilcke G."/>
        </authorList>
    </citation>
    <scope>NUCLEOTIDE SEQUENCE</scope>
</reference>
<feature type="domain" description="Strictosidine synthase conserved region" evidence="4">
    <location>
        <begin position="213"/>
        <end position="281"/>
    </location>
</feature>
<dbReference type="SUPFAM" id="SSF63829">
    <property type="entry name" value="Calcium-dependent phosphotriesterase"/>
    <property type="match status" value="1"/>
</dbReference>
<keyword evidence="6" id="KW-1185">Reference proteome</keyword>
<evidence type="ECO:0000256" key="2">
    <source>
        <dbReference type="ARBA" id="ARBA00022553"/>
    </source>
</evidence>
<comment type="caution">
    <text evidence="5">The sequence shown here is derived from an EMBL/GenBank/DDBJ whole genome shotgun (WGS) entry which is preliminary data.</text>
</comment>
<accession>A0AAD2G2R2</accession>
<dbReference type="EMBL" id="CAKOGP040002058">
    <property type="protein sequence ID" value="CAJ1960308.1"/>
    <property type="molecule type" value="Genomic_DNA"/>
</dbReference>
<organism evidence="5 6">
    <name type="scientific">Cylindrotheca closterium</name>
    <dbReference type="NCBI Taxonomy" id="2856"/>
    <lineage>
        <taxon>Eukaryota</taxon>
        <taxon>Sar</taxon>
        <taxon>Stramenopiles</taxon>
        <taxon>Ochrophyta</taxon>
        <taxon>Bacillariophyta</taxon>
        <taxon>Bacillariophyceae</taxon>
        <taxon>Bacillariophycidae</taxon>
        <taxon>Bacillariales</taxon>
        <taxon>Bacillariaceae</taxon>
        <taxon>Cylindrotheca</taxon>
    </lineage>
</organism>
<keyword evidence="2" id="KW-0597">Phosphoprotein</keyword>
<name>A0AAD2G2R2_9STRA</name>